<protein>
    <submittedName>
        <fullName evidence="1">Uncharacterized protein</fullName>
    </submittedName>
</protein>
<reference evidence="1" key="1">
    <citation type="journal article" date="2014" name="Int. J. Syst. Evol. Microbiol.">
        <title>Complete genome of a new Firmicutes species belonging to the dominant human colonic microbiota ('Ruminococcus bicirculans') reveals two chromosomes and a selective capacity to utilize plant glucans.</title>
        <authorList>
            <consortium name="NISC Comparative Sequencing Program"/>
            <person name="Wegmann U."/>
            <person name="Louis P."/>
            <person name="Goesmann A."/>
            <person name="Henrissat B."/>
            <person name="Duncan S.H."/>
            <person name="Flint H.J."/>
        </authorList>
    </citation>
    <scope>NUCLEOTIDE SEQUENCE</scope>
    <source>
        <strain evidence="1">NBRC 109915</strain>
    </source>
</reference>
<evidence type="ECO:0000313" key="1">
    <source>
        <dbReference type="EMBL" id="GLQ29286.1"/>
    </source>
</evidence>
<dbReference type="RefSeq" id="WP_284376635.1">
    <property type="nucleotide sequence ID" value="NZ_BAABWP010000006.1"/>
</dbReference>
<name>A0ABQ5VPY5_9RHOB</name>
<keyword evidence="2" id="KW-1185">Reference proteome</keyword>
<dbReference type="EMBL" id="BSNL01000020">
    <property type="protein sequence ID" value="GLQ29286.1"/>
    <property type="molecule type" value="Genomic_DNA"/>
</dbReference>
<accession>A0ABQ5VPY5</accession>
<reference evidence="1" key="2">
    <citation type="submission" date="2023-01" db="EMBL/GenBank/DDBJ databases">
        <title>Draft genome sequence of Sulfitobacter pacificus strain NBRC 109915.</title>
        <authorList>
            <person name="Sun Q."/>
            <person name="Mori K."/>
        </authorList>
    </citation>
    <scope>NUCLEOTIDE SEQUENCE</scope>
    <source>
        <strain evidence="1">NBRC 109915</strain>
    </source>
</reference>
<gene>
    <name evidence="1" type="ORF">GCM10007927_40900</name>
</gene>
<sequence length="62" mass="7050">MVHEIGKVFFAKQRELVEDYRCINVRTIVKEVANLGPPLSQLSGRTTSKRVRFKSSIAFKGI</sequence>
<dbReference type="Proteomes" id="UP001161388">
    <property type="component" value="Unassembled WGS sequence"/>
</dbReference>
<proteinExistence type="predicted"/>
<evidence type="ECO:0000313" key="2">
    <source>
        <dbReference type="Proteomes" id="UP001161388"/>
    </source>
</evidence>
<organism evidence="1 2">
    <name type="scientific">Sulfitobacter pacificus</name>
    <dbReference type="NCBI Taxonomy" id="1499314"/>
    <lineage>
        <taxon>Bacteria</taxon>
        <taxon>Pseudomonadati</taxon>
        <taxon>Pseudomonadota</taxon>
        <taxon>Alphaproteobacteria</taxon>
        <taxon>Rhodobacterales</taxon>
        <taxon>Roseobacteraceae</taxon>
        <taxon>Sulfitobacter</taxon>
    </lineage>
</organism>
<comment type="caution">
    <text evidence="1">The sequence shown here is derived from an EMBL/GenBank/DDBJ whole genome shotgun (WGS) entry which is preliminary data.</text>
</comment>